<keyword evidence="1" id="KW-0812">Transmembrane</keyword>
<evidence type="ECO:0000313" key="2">
    <source>
        <dbReference type="EMBL" id="GEB35735.1"/>
    </source>
</evidence>
<keyword evidence="3" id="KW-1185">Reference proteome</keyword>
<organism evidence="2 3">
    <name type="scientific">Brevibacillus parabrevis</name>
    <dbReference type="NCBI Taxonomy" id="54914"/>
    <lineage>
        <taxon>Bacteria</taxon>
        <taxon>Bacillati</taxon>
        <taxon>Bacillota</taxon>
        <taxon>Bacilli</taxon>
        <taxon>Bacillales</taxon>
        <taxon>Paenibacillaceae</taxon>
        <taxon>Brevibacillus</taxon>
    </lineage>
</organism>
<dbReference type="EMBL" id="BJMH01000052">
    <property type="protein sequence ID" value="GEB35735.1"/>
    <property type="molecule type" value="Genomic_DNA"/>
</dbReference>
<feature type="transmembrane region" description="Helical" evidence="1">
    <location>
        <begin position="12"/>
        <end position="30"/>
    </location>
</feature>
<proteinExistence type="predicted"/>
<accession>A0A4Y3PS09</accession>
<dbReference type="Proteomes" id="UP000316882">
    <property type="component" value="Unassembled WGS sequence"/>
</dbReference>
<keyword evidence="1" id="KW-1133">Transmembrane helix</keyword>
<comment type="caution">
    <text evidence="2">The sequence shown here is derived from an EMBL/GenBank/DDBJ whole genome shotgun (WGS) entry which is preliminary data.</text>
</comment>
<dbReference type="RefSeq" id="WP_170205903.1">
    <property type="nucleotide sequence ID" value="NZ_BJMH01000052.1"/>
</dbReference>
<gene>
    <name evidence="2" type="ORF">BPA01_53150</name>
</gene>
<dbReference type="AlphaFoldDB" id="A0A4Y3PS09"/>
<reference evidence="2 3" key="1">
    <citation type="submission" date="2019-06" db="EMBL/GenBank/DDBJ databases">
        <title>Whole genome shotgun sequence of Brevibacillus parabrevis NBRC 12334.</title>
        <authorList>
            <person name="Hosoyama A."/>
            <person name="Uohara A."/>
            <person name="Ohji S."/>
            <person name="Ichikawa N."/>
        </authorList>
    </citation>
    <scope>NUCLEOTIDE SEQUENCE [LARGE SCALE GENOMIC DNA]</scope>
    <source>
        <strain evidence="2 3">NBRC 12334</strain>
    </source>
</reference>
<name>A0A4Y3PS09_BREPA</name>
<evidence type="ECO:0000256" key="1">
    <source>
        <dbReference type="SAM" id="Phobius"/>
    </source>
</evidence>
<protein>
    <submittedName>
        <fullName evidence="2">Uncharacterized protein</fullName>
    </submittedName>
</protein>
<evidence type="ECO:0000313" key="3">
    <source>
        <dbReference type="Proteomes" id="UP000316882"/>
    </source>
</evidence>
<dbReference type="GeneID" id="87611930"/>
<sequence length="50" mass="5811">MFKYFGSLPPFLTFGGALLAFLIPYLFYVASNKLHEWGDPPWKKDRKTNS</sequence>
<keyword evidence="1" id="KW-0472">Membrane</keyword>